<organism evidence="2 3">
    <name type="scientific">Funneliformis geosporum</name>
    <dbReference type="NCBI Taxonomy" id="1117311"/>
    <lineage>
        <taxon>Eukaryota</taxon>
        <taxon>Fungi</taxon>
        <taxon>Fungi incertae sedis</taxon>
        <taxon>Mucoromycota</taxon>
        <taxon>Glomeromycotina</taxon>
        <taxon>Glomeromycetes</taxon>
        <taxon>Glomerales</taxon>
        <taxon>Glomeraceae</taxon>
        <taxon>Funneliformis</taxon>
    </lineage>
</organism>
<dbReference type="Pfam" id="PF02452">
    <property type="entry name" value="PemK_toxin"/>
    <property type="match status" value="1"/>
</dbReference>
<name>A0A9W4SZ22_9GLOM</name>
<dbReference type="SUPFAM" id="SSF50118">
    <property type="entry name" value="Cell growth inhibitor/plasmid maintenance toxic component"/>
    <property type="match status" value="1"/>
</dbReference>
<reference evidence="2" key="1">
    <citation type="submission" date="2022-08" db="EMBL/GenBank/DDBJ databases">
        <authorList>
            <person name="Kallberg Y."/>
            <person name="Tangrot J."/>
            <person name="Rosling A."/>
        </authorList>
    </citation>
    <scope>NUCLEOTIDE SEQUENCE</scope>
    <source>
        <strain evidence="2">Wild A</strain>
    </source>
</reference>
<dbReference type="Gene3D" id="2.30.30.110">
    <property type="match status" value="1"/>
</dbReference>
<evidence type="ECO:0000259" key="1">
    <source>
        <dbReference type="Pfam" id="PF01656"/>
    </source>
</evidence>
<dbReference type="PANTHER" id="PTHR13696:SF96">
    <property type="entry name" value="COBQ_COBB_MIND_PARA NUCLEOTIDE BINDING DOMAIN-CONTAINING PROTEIN"/>
    <property type="match status" value="1"/>
</dbReference>
<dbReference type="Proteomes" id="UP001153678">
    <property type="component" value="Unassembled WGS sequence"/>
</dbReference>
<dbReference type="InterPro" id="IPR050678">
    <property type="entry name" value="DNA_Partitioning_ATPase"/>
</dbReference>
<dbReference type="InterPro" id="IPR003477">
    <property type="entry name" value="PemK-like"/>
</dbReference>
<dbReference type="Gene3D" id="3.40.50.300">
    <property type="entry name" value="P-loop containing nucleotide triphosphate hydrolases"/>
    <property type="match status" value="1"/>
</dbReference>
<dbReference type="SUPFAM" id="SSF52540">
    <property type="entry name" value="P-loop containing nucleoside triphosphate hydrolases"/>
    <property type="match status" value="1"/>
</dbReference>
<dbReference type="PANTHER" id="PTHR13696">
    <property type="entry name" value="P-LOOP CONTAINING NUCLEOSIDE TRIPHOSPHATE HYDROLASE"/>
    <property type="match status" value="1"/>
</dbReference>
<dbReference type="OrthoDB" id="6432167at2759"/>
<dbReference type="AlphaFoldDB" id="A0A9W4SZ22"/>
<dbReference type="InterPro" id="IPR027417">
    <property type="entry name" value="P-loop_NTPase"/>
</dbReference>
<sequence length="327" mass="37251">MKEIIIIETDSGQKIKSLLDREQVNYQIVYDKLLSSSRQESIFVKYGEALKDKGREAEAKELENSEQEDIIDEEWTSPKETEGTEIMKSRPGIIISTNELNNKKVDKVYPFEIFINFQGKRGKALPDQIKTYSHSRIIKKYGILNPQYYPEIEKKLKEVFGGVGKSTLARAVAIETTKQKIKTLLADCDPQQSTSYDKQYELIIIDAPARASKATLEIAQQADLIIQPVGASNDDLIPAAKEFNALVKAGIPKKKLIFALTRLSTSKEAEAIKEYLKDTDYKYSETYLYEKTSYKQVQNEGKSITETRYKKLARQAKELVNELLNNL</sequence>
<evidence type="ECO:0000313" key="3">
    <source>
        <dbReference type="Proteomes" id="UP001153678"/>
    </source>
</evidence>
<comment type="caution">
    <text evidence="2">The sequence shown here is derived from an EMBL/GenBank/DDBJ whole genome shotgun (WGS) entry which is preliminary data.</text>
</comment>
<dbReference type="CDD" id="cd02042">
    <property type="entry name" value="ParAB_family"/>
    <property type="match status" value="1"/>
</dbReference>
<dbReference type="InterPro" id="IPR002586">
    <property type="entry name" value="CobQ/CobB/MinD/ParA_Nub-bd_dom"/>
</dbReference>
<proteinExistence type="predicted"/>
<evidence type="ECO:0000313" key="2">
    <source>
        <dbReference type="EMBL" id="CAI2186710.1"/>
    </source>
</evidence>
<gene>
    <name evidence="2" type="ORF">FWILDA_LOCUS12713</name>
</gene>
<accession>A0A9W4SZ22</accession>
<protein>
    <submittedName>
        <fullName evidence="2">4792_t:CDS:1</fullName>
    </submittedName>
</protein>
<dbReference type="Pfam" id="PF01656">
    <property type="entry name" value="CbiA"/>
    <property type="match status" value="1"/>
</dbReference>
<dbReference type="InterPro" id="IPR011067">
    <property type="entry name" value="Plasmid_toxin/cell-grow_inhib"/>
</dbReference>
<dbReference type="GO" id="GO:0003677">
    <property type="term" value="F:DNA binding"/>
    <property type="evidence" value="ECO:0007669"/>
    <property type="project" value="InterPro"/>
</dbReference>
<feature type="domain" description="CobQ/CobB/MinD/ParA nucleotide binding" evidence="1">
    <location>
        <begin position="161"/>
        <end position="279"/>
    </location>
</feature>
<dbReference type="EMBL" id="CAMKVN010004281">
    <property type="protein sequence ID" value="CAI2186710.1"/>
    <property type="molecule type" value="Genomic_DNA"/>
</dbReference>
<keyword evidence="3" id="KW-1185">Reference proteome</keyword>